<gene>
    <name evidence="1" type="ORF">FBQ73_17990</name>
</gene>
<dbReference type="InterPro" id="IPR025737">
    <property type="entry name" value="FApF"/>
</dbReference>
<proteinExistence type="predicted"/>
<dbReference type="EMBL" id="VAUP01000037">
    <property type="protein sequence ID" value="TLX41366.1"/>
    <property type="molecule type" value="Genomic_DNA"/>
</dbReference>
<organism evidence="1 2">
    <name type="scientific">Xanthobacter autotrophicus</name>
    <dbReference type="NCBI Taxonomy" id="280"/>
    <lineage>
        <taxon>Bacteria</taxon>
        <taxon>Pseudomonadati</taxon>
        <taxon>Pseudomonadota</taxon>
        <taxon>Alphaproteobacteria</taxon>
        <taxon>Hyphomicrobiales</taxon>
        <taxon>Xanthobacteraceae</taxon>
        <taxon>Xanthobacter</taxon>
    </lineage>
</organism>
<accession>A0A6C1KPD0</accession>
<comment type="caution">
    <text evidence="1">The sequence shown here is derived from an EMBL/GenBank/DDBJ whole genome shotgun (WGS) entry which is preliminary data.</text>
</comment>
<evidence type="ECO:0000313" key="2">
    <source>
        <dbReference type="Proteomes" id="UP000305131"/>
    </source>
</evidence>
<reference evidence="1 2" key="1">
    <citation type="submission" date="2019-05" db="EMBL/GenBank/DDBJ databases">
        <authorList>
            <person name="Zhou X."/>
        </authorList>
    </citation>
    <scope>NUCLEOTIDE SEQUENCE [LARGE SCALE GENOMIC DNA]</scope>
    <source>
        <strain evidence="1 2">DSM 432</strain>
    </source>
</reference>
<dbReference type="AlphaFoldDB" id="A0A6C1KPD0"/>
<dbReference type="Pfam" id="PF13557">
    <property type="entry name" value="Phenol_MetA_deg"/>
    <property type="match status" value="1"/>
</dbReference>
<protein>
    <submittedName>
        <fullName evidence="1">Transporter</fullName>
    </submittedName>
</protein>
<name>A0A6C1KPD0_XANAU</name>
<evidence type="ECO:0000313" key="1">
    <source>
        <dbReference type="EMBL" id="TLX41366.1"/>
    </source>
</evidence>
<dbReference type="Proteomes" id="UP000305131">
    <property type="component" value="Unassembled WGS sequence"/>
</dbReference>
<sequence>MRSRNKQNSREGRLIMNTNRFMMLVVACSCLANLSGMSAYAGSEILPGLSTGLPMGAPLPEGLWSITFPSYGSRDSNPGVDVGAIAPAWLIWSTPYKLAGGVIMLDATIPFVNVNVENGPELSGMANAIIDMQVKWDLGNGFFGGFQSGIYLPIRSDVGRNFVSWQGLAALSYLRDGWNLSSTFYYGTGASGADGGPAWSNVDLTATKKFGKFEIGAVGFGSTDLSTPYPGYQKQSQFALGGLIGYDFDIVNVQLKLTRDVYQENYGGYETRVWANIIVPLMAPSSVGRPAVFKY</sequence>
<dbReference type="OrthoDB" id="7343674at2"/>